<dbReference type="SUPFAM" id="SSF82693">
    <property type="entry name" value="Multidrug efflux transporter AcrB pore domain, PN1, PN2, PC1 and PC2 subdomains"/>
    <property type="match status" value="3"/>
</dbReference>
<dbReference type="Gene3D" id="3.30.70.1430">
    <property type="entry name" value="Multidrug efflux transporter AcrB pore domain"/>
    <property type="match status" value="2"/>
</dbReference>
<dbReference type="Pfam" id="PF00873">
    <property type="entry name" value="ACR_tran"/>
    <property type="match status" value="2"/>
</dbReference>
<dbReference type="Proteomes" id="UP001156641">
    <property type="component" value="Unassembled WGS sequence"/>
</dbReference>
<dbReference type="PANTHER" id="PTHR32063:SF34">
    <property type="entry name" value="MULTIDRUG RESISTANCE PROTEIN MDTC"/>
    <property type="match status" value="1"/>
</dbReference>
<dbReference type="Gene3D" id="3.30.2090.10">
    <property type="entry name" value="Multidrug efflux transporter AcrB TolC docking domain, DN and DC subdomains"/>
    <property type="match status" value="3"/>
</dbReference>
<evidence type="ECO:0000313" key="9">
    <source>
        <dbReference type="Proteomes" id="UP001156641"/>
    </source>
</evidence>
<feature type="transmembrane region" description="Helical" evidence="7">
    <location>
        <begin position="969"/>
        <end position="994"/>
    </location>
</feature>
<accession>A0ABQ6ABC2</accession>
<feature type="transmembrane region" description="Helical" evidence="7">
    <location>
        <begin position="360"/>
        <end position="381"/>
    </location>
</feature>
<evidence type="ECO:0000256" key="6">
    <source>
        <dbReference type="ARBA" id="ARBA00023136"/>
    </source>
</evidence>
<keyword evidence="4 7" id="KW-0812">Transmembrane</keyword>
<dbReference type="InterPro" id="IPR001036">
    <property type="entry name" value="Acrflvin-R"/>
</dbReference>
<feature type="transmembrane region" description="Helical" evidence="7">
    <location>
        <begin position="530"/>
        <end position="549"/>
    </location>
</feature>
<dbReference type="Gene3D" id="3.30.70.1320">
    <property type="entry name" value="Multidrug efflux transporter AcrB pore domain like"/>
    <property type="match status" value="1"/>
</dbReference>
<evidence type="ECO:0000256" key="4">
    <source>
        <dbReference type="ARBA" id="ARBA00022692"/>
    </source>
</evidence>
<proteinExistence type="predicted"/>
<comment type="caution">
    <text evidence="8">The sequence shown here is derived from an EMBL/GenBank/DDBJ whole genome shotgun (WGS) entry which is preliminary data.</text>
</comment>
<feature type="transmembrane region" description="Helical" evidence="7">
    <location>
        <begin position="428"/>
        <end position="451"/>
    </location>
</feature>
<keyword evidence="6 7" id="KW-0472">Membrane</keyword>
<dbReference type="Gene3D" id="3.30.70.1440">
    <property type="entry name" value="Multidrug efflux transporter AcrB pore domain"/>
    <property type="match status" value="2"/>
</dbReference>
<reference evidence="9" key="1">
    <citation type="journal article" date="2019" name="Int. J. Syst. Evol. Microbiol.">
        <title>The Global Catalogue of Microorganisms (GCM) 10K type strain sequencing project: providing services to taxonomists for standard genome sequencing and annotation.</title>
        <authorList>
            <consortium name="The Broad Institute Genomics Platform"/>
            <consortium name="The Broad Institute Genome Sequencing Center for Infectious Disease"/>
            <person name="Wu L."/>
            <person name="Ma J."/>
        </authorList>
    </citation>
    <scope>NUCLEOTIDE SEQUENCE [LARGE SCALE GENOMIC DNA]</scope>
    <source>
        <strain evidence="9">NBRC 112502</strain>
    </source>
</reference>
<dbReference type="EMBL" id="BSOS01000065">
    <property type="protein sequence ID" value="GLR67424.1"/>
    <property type="molecule type" value="Genomic_DNA"/>
</dbReference>
<evidence type="ECO:0000313" key="8">
    <source>
        <dbReference type="EMBL" id="GLR67424.1"/>
    </source>
</evidence>
<keyword evidence="3" id="KW-0997">Cell inner membrane</keyword>
<protein>
    <submittedName>
        <fullName evidence="8">Transport system membrane protein</fullName>
    </submittedName>
</protein>
<organism evidence="8 9">
    <name type="scientific">Acidocella aquatica</name>
    <dbReference type="NCBI Taxonomy" id="1922313"/>
    <lineage>
        <taxon>Bacteria</taxon>
        <taxon>Pseudomonadati</taxon>
        <taxon>Pseudomonadota</taxon>
        <taxon>Alphaproteobacteria</taxon>
        <taxon>Acetobacterales</taxon>
        <taxon>Acidocellaceae</taxon>
        <taxon>Acidocella</taxon>
    </lineage>
</organism>
<dbReference type="RefSeq" id="WP_284258152.1">
    <property type="nucleotide sequence ID" value="NZ_BSOS01000065.1"/>
</dbReference>
<feature type="transmembrane region" description="Helical" evidence="7">
    <location>
        <begin position="471"/>
        <end position="490"/>
    </location>
</feature>
<sequence length="1098" mass="115740">MNLSSIFIRRPVATTLLTLGIALSGALAFFKLPVAPLPQISFPTIQVQANMAGASPDTMAATVAEPLERHLGTIADVTEMTSQSGIGVTRIVLQFGLDRSIDGAARDVEAAIQASRADLPSTLRANPQYEKFNPADAPIMVLALTSKTMTPGQLYDAADTVLQQQFSQIDGVGNVELGGSALPAVRVELQPGPLAKYGIGLEDVRAALAAANANAPKGYFNAGGMRYQIYTNDQASVAAQYRDLVVAYRNGQAVKLSDVAQVTNAVENLHNAGLYNGQHAVLVIIHPSPDANVIRTVDQLRAMLPTLRAALPPAINFSIAMDRSQSIRAALADTERTLFIAVLLVVAVVFVFLRSPRATLIPGIAVPISIIGTFGPMYLLGFSVDNLSLMALTIATGFVVDDAVVVVENTMRHLEDGMEPFEAALRGSAEVSFTVLSMSLSLIAVFTPILLMPGLLGRLFQEFAETLSITILISLLVSLTVTPMLCAKFLRLEPPGKRPNRLVRWLESAFNATLEGYARSLRWALRHARLVGAALVFTIFLNVFLFIVVPKGFFPEQDTGLVIGTVQADQSISFPLMKQKLTELEAIVQHDPGVASAAGFTGGRATNSGFLFITLKPIAQRHVSATAIVARLRQPLARIAGVQTFLVPAQDLRVGGRSSNAEYQYTLKSDDPDALNIWIPKIIAALKQQKSLVDVSSDLQQGGLETNIVINRAQAARMSITPSQIDNTLYDAFGQRAVSTIYNELNQYQVVMELAPQYQSTPADLSRIYISTSGGVASGTSQTNAPAGTVLASTKAASASGTVASVALDSATNAAINAIAASGKSGASSGSAVSTHAETMVPLSAIASYAPGSTPIAVNHDGGRVAATISFNLPAGVALGTAAATITRTMSDLDVPLTITGSFAGTAAAFQSTASAEPLIILAALAAVYIVLGILYESTMHPLTILSTIPSAGVGATLFLLVLNVPLTIIALIGVILLIGIVKKNAILMIDFALQLERGQGLSPEDAIYQAATLRFRPIMMTTFAAALGALPLAIGLGQGASLRQPLGLTIIGGLIVSQALTLYTTPVIYLWLDRLATRLRGRPDTAVPRAGSIVEAR</sequence>
<keyword evidence="9" id="KW-1185">Reference proteome</keyword>
<evidence type="ECO:0000256" key="2">
    <source>
        <dbReference type="ARBA" id="ARBA00022475"/>
    </source>
</evidence>
<dbReference type="Gene3D" id="1.20.1640.10">
    <property type="entry name" value="Multidrug efflux transporter AcrB transmembrane domain"/>
    <property type="match status" value="3"/>
</dbReference>
<name>A0ABQ6ABC2_9PROT</name>
<feature type="transmembrane region" description="Helical" evidence="7">
    <location>
        <begin position="1014"/>
        <end position="1035"/>
    </location>
</feature>
<dbReference type="InterPro" id="IPR027463">
    <property type="entry name" value="AcrB_DN_DC_subdom"/>
</dbReference>
<keyword evidence="2" id="KW-1003">Cell membrane</keyword>
<evidence type="ECO:0000256" key="3">
    <source>
        <dbReference type="ARBA" id="ARBA00022519"/>
    </source>
</evidence>
<gene>
    <name evidence="8" type="ORF">GCM10010909_21050</name>
</gene>
<evidence type="ECO:0000256" key="7">
    <source>
        <dbReference type="SAM" id="Phobius"/>
    </source>
</evidence>
<dbReference type="SUPFAM" id="SSF82714">
    <property type="entry name" value="Multidrug efflux transporter AcrB TolC docking domain, DN and DC subdomains"/>
    <property type="match status" value="2"/>
</dbReference>
<evidence type="ECO:0000256" key="5">
    <source>
        <dbReference type="ARBA" id="ARBA00022989"/>
    </source>
</evidence>
<dbReference type="PANTHER" id="PTHR32063">
    <property type="match status" value="1"/>
</dbReference>
<dbReference type="PRINTS" id="PR00702">
    <property type="entry name" value="ACRIFLAVINRP"/>
</dbReference>
<feature type="transmembrane region" description="Helical" evidence="7">
    <location>
        <begin position="337"/>
        <end position="353"/>
    </location>
</feature>
<feature type="transmembrane region" description="Helical" evidence="7">
    <location>
        <begin position="919"/>
        <end position="936"/>
    </location>
</feature>
<evidence type="ECO:0000256" key="1">
    <source>
        <dbReference type="ARBA" id="ARBA00022448"/>
    </source>
</evidence>
<feature type="transmembrane region" description="Helical" evidence="7">
    <location>
        <begin position="1047"/>
        <end position="1073"/>
    </location>
</feature>
<keyword evidence="1" id="KW-0813">Transport</keyword>
<keyword evidence="5 7" id="KW-1133">Transmembrane helix</keyword>
<dbReference type="SUPFAM" id="SSF82866">
    <property type="entry name" value="Multidrug efflux transporter AcrB transmembrane domain"/>
    <property type="match status" value="2"/>
</dbReference>